<dbReference type="InterPro" id="IPR041638">
    <property type="entry name" value="BaeRF_family11"/>
</dbReference>
<keyword evidence="2" id="KW-1185">Reference proteome</keyword>
<name>A0A660KYJ4_9ACTN</name>
<evidence type="ECO:0008006" key="3">
    <source>
        <dbReference type="Google" id="ProtNLM"/>
    </source>
</evidence>
<proteinExistence type="predicted"/>
<gene>
    <name evidence="1" type="ORF">C8N24_4155</name>
</gene>
<sequence>MALHIDIPTPAQLTTLLDTRASDCVSIYLPTSPLPHDADAARIEFKNLVAEAGTKNALLDDFAEDFVAWSLLAHSLAVFATPDTLRSFRLPNTLSSLVVVADRFHVKPLLRAVTFPQAALVLALSQHDVRLVEVAGDVPPSEIELPDLFPLDTAYIHRYARQVDRALRPTLAGLGLPLILAATEPLDSFYRATNTYPDLLEQGIPGNPEHLSPAHLAAAARPILDALYASQLEDLRARFEDWQSRGRAATDLSDVARAATFGAVDTLFVDIDDLVEGSLDDSGTIGADGDGTQGVVDEIARRVIASGGKVLAVRRDDVPHGVTAAALLRHPV</sequence>
<protein>
    <recommendedName>
        <fullName evidence="3">ERF1-like protein</fullName>
    </recommendedName>
</protein>
<evidence type="ECO:0000313" key="1">
    <source>
        <dbReference type="EMBL" id="RKQ86145.1"/>
    </source>
</evidence>
<evidence type="ECO:0000313" key="2">
    <source>
        <dbReference type="Proteomes" id="UP000278962"/>
    </source>
</evidence>
<dbReference type="RefSeq" id="WP_211340072.1">
    <property type="nucleotide sequence ID" value="NZ_RBIL01000002.1"/>
</dbReference>
<comment type="caution">
    <text evidence="1">The sequence shown here is derived from an EMBL/GenBank/DDBJ whole genome shotgun (WGS) entry which is preliminary data.</text>
</comment>
<dbReference type="AlphaFoldDB" id="A0A660KYJ4"/>
<organism evidence="1 2">
    <name type="scientific">Solirubrobacter pauli</name>
    <dbReference type="NCBI Taxonomy" id="166793"/>
    <lineage>
        <taxon>Bacteria</taxon>
        <taxon>Bacillati</taxon>
        <taxon>Actinomycetota</taxon>
        <taxon>Thermoleophilia</taxon>
        <taxon>Solirubrobacterales</taxon>
        <taxon>Solirubrobacteraceae</taxon>
        <taxon>Solirubrobacter</taxon>
    </lineage>
</organism>
<dbReference type="Pfam" id="PF18855">
    <property type="entry name" value="baeRF_family11"/>
    <property type="match status" value="2"/>
</dbReference>
<dbReference type="EMBL" id="RBIL01000002">
    <property type="protein sequence ID" value="RKQ86145.1"/>
    <property type="molecule type" value="Genomic_DNA"/>
</dbReference>
<dbReference type="Proteomes" id="UP000278962">
    <property type="component" value="Unassembled WGS sequence"/>
</dbReference>
<accession>A0A660KYJ4</accession>
<reference evidence="1 2" key="1">
    <citation type="submission" date="2018-10" db="EMBL/GenBank/DDBJ databases">
        <title>Genomic Encyclopedia of Archaeal and Bacterial Type Strains, Phase II (KMG-II): from individual species to whole genera.</title>
        <authorList>
            <person name="Goeker M."/>
        </authorList>
    </citation>
    <scope>NUCLEOTIDE SEQUENCE [LARGE SCALE GENOMIC DNA]</scope>
    <source>
        <strain evidence="1 2">DSM 14954</strain>
    </source>
</reference>